<gene>
    <name evidence="2" type="ORF">OCU04_008874</name>
</gene>
<accession>A0A9X0DG66</accession>
<sequence>MEKKKCREKCKEELRNDRCEEAEMPLFLSSSESEFSRRQNFASLYGKLQKKERDYLPARPFRLPDSLFTKGHGVDQWRPSRKPYAPDFNMKEAQSREFL</sequence>
<dbReference type="Proteomes" id="UP001152300">
    <property type="component" value="Unassembled WGS sequence"/>
</dbReference>
<feature type="compositionally biased region" description="Basic and acidic residues" evidence="1">
    <location>
        <begin position="89"/>
        <end position="99"/>
    </location>
</feature>
<evidence type="ECO:0000313" key="2">
    <source>
        <dbReference type="EMBL" id="KAJ8062326.1"/>
    </source>
</evidence>
<evidence type="ECO:0000256" key="1">
    <source>
        <dbReference type="SAM" id="MobiDB-lite"/>
    </source>
</evidence>
<dbReference type="EMBL" id="JAPEIS010000010">
    <property type="protein sequence ID" value="KAJ8062326.1"/>
    <property type="molecule type" value="Genomic_DNA"/>
</dbReference>
<comment type="caution">
    <text evidence="2">The sequence shown here is derived from an EMBL/GenBank/DDBJ whole genome shotgun (WGS) entry which is preliminary data.</text>
</comment>
<evidence type="ECO:0000313" key="3">
    <source>
        <dbReference type="Proteomes" id="UP001152300"/>
    </source>
</evidence>
<organism evidence="2 3">
    <name type="scientific">Sclerotinia nivalis</name>
    <dbReference type="NCBI Taxonomy" id="352851"/>
    <lineage>
        <taxon>Eukaryota</taxon>
        <taxon>Fungi</taxon>
        <taxon>Dikarya</taxon>
        <taxon>Ascomycota</taxon>
        <taxon>Pezizomycotina</taxon>
        <taxon>Leotiomycetes</taxon>
        <taxon>Helotiales</taxon>
        <taxon>Sclerotiniaceae</taxon>
        <taxon>Sclerotinia</taxon>
    </lineage>
</organism>
<name>A0A9X0DG66_9HELO</name>
<proteinExistence type="predicted"/>
<protein>
    <submittedName>
        <fullName evidence="2">Uncharacterized protein</fullName>
    </submittedName>
</protein>
<feature type="region of interest" description="Disordered" evidence="1">
    <location>
        <begin position="72"/>
        <end position="99"/>
    </location>
</feature>
<keyword evidence="3" id="KW-1185">Reference proteome</keyword>
<dbReference type="AlphaFoldDB" id="A0A9X0DG66"/>
<reference evidence="2" key="1">
    <citation type="submission" date="2022-11" db="EMBL/GenBank/DDBJ databases">
        <title>Genome Resource of Sclerotinia nivalis Strain SnTB1, a Plant Pathogen Isolated from American Ginseng.</title>
        <authorList>
            <person name="Fan S."/>
        </authorList>
    </citation>
    <scope>NUCLEOTIDE SEQUENCE</scope>
    <source>
        <strain evidence="2">SnTB1</strain>
    </source>
</reference>